<keyword evidence="9" id="KW-1185">Reference proteome</keyword>
<organism evidence="8 9">
    <name type="scientific">Thiohalophilus thiocyanatoxydans</name>
    <dbReference type="NCBI Taxonomy" id="381308"/>
    <lineage>
        <taxon>Bacteria</taxon>
        <taxon>Pseudomonadati</taxon>
        <taxon>Pseudomonadota</taxon>
        <taxon>Gammaproteobacteria</taxon>
        <taxon>Thiohalomonadales</taxon>
        <taxon>Thiohalophilaceae</taxon>
        <taxon>Thiohalophilus</taxon>
    </lineage>
</organism>
<evidence type="ECO:0000259" key="7">
    <source>
        <dbReference type="Pfam" id="PF09335"/>
    </source>
</evidence>
<dbReference type="RefSeq" id="WP_134080397.1">
    <property type="nucleotide sequence ID" value="NZ_SOQX01000001.1"/>
</dbReference>
<dbReference type="Proteomes" id="UP000294914">
    <property type="component" value="Unassembled WGS sequence"/>
</dbReference>
<proteinExistence type="inferred from homology"/>
<evidence type="ECO:0000256" key="1">
    <source>
        <dbReference type="ARBA" id="ARBA00004651"/>
    </source>
</evidence>
<dbReference type="OrthoDB" id="9812980at2"/>
<feature type="transmembrane region" description="Helical" evidence="6">
    <location>
        <begin position="163"/>
        <end position="184"/>
    </location>
</feature>
<evidence type="ECO:0000256" key="3">
    <source>
        <dbReference type="ARBA" id="ARBA00022692"/>
    </source>
</evidence>
<dbReference type="PANTHER" id="PTHR12677:SF59">
    <property type="entry name" value="GOLGI APPARATUS MEMBRANE PROTEIN TVP38-RELATED"/>
    <property type="match status" value="1"/>
</dbReference>
<dbReference type="AlphaFoldDB" id="A0A4R8IS12"/>
<comment type="subcellular location">
    <subcellularLocation>
        <location evidence="1 6">Cell membrane</location>
        <topology evidence="1 6">Multi-pass membrane protein</topology>
    </subcellularLocation>
</comment>
<accession>A0A4R8IS12</accession>
<feature type="transmembrane region" description="Helical" evidence="6">
    <location>
        <begin position="49"/>
        <end position="70"/>
    </location>
</feature>
<comment type="similarity">
    <text evidence="6">Belongs to the TVP38/TMEM64 family.</text>
</comment>
<reference evidence="8 9" key="1">
    <citation type="submission" date="2019-03" db="EMBL/GenBank/DDBJ databases">
        <title>Genomic Encyclopedia of Type Strains, Phase IV (KMG-IV): sequencing the most valuable type-strain genomes for metagenomic binning, comparative biology and taxonomic classification.</title>
        <authorList>
            <person name="Goeker M."/>
        </authorList>
    </citation>
    <scope>NUCLEOTIDE SEQUENCE [LARGE SCALE GENOMIC DNA]</scope>
    <source>
        <strain evidence="8 9">DSM 16326</strain>
    </source>
</reference>
<feature type="transmembrane region" description="Helical" evidence="6">
    <location>
        <begin position="136"/>
        <end position="157"/>
    </location>
</feature>
<feature type="domain" description="VTT" evidence="7">
    <location>
        <begin position="70"/>
        <end position="186"/>
    </location>
</feature>
<dbReference type="EMBL" id="SOQX01000001">
    <property type="protein sequence ID" value="TDY03822.1"/>
    <property type="molecule type" value="Genomic_DNA"/>
</dbReference>
<comment type="caution">
    <text evidence="8">The sequence shown here is derived from an EMBL/GenBank/DDBJ whole genome shotgun (WGS) entry which is preliminary data.</text>
</comment>
<evidence type="ECO:0000256" key="6">
    <source>
        <dbReference type="RuleBase" id="RU366058"/>
    </source>
</evidence>
<gene>
    <name evidence="8" type="ORF">EDC23_0192</name>
</gene>
<keyword evidence="2 6" id="KW-1003">Cell membrane</keyword>
<keyword evidence="3 6" id="KW-0812">Transmembrane</keyword>
<feature type="transmembrane region" description="Helical" evidence="6">
    <location>
        <begin position="196"/>
        <end position="213"/>
    </location>
</feature>
<dbReference type="InterPro" id="IPR015414">
    <property type="entry name" value="TMEM64"/>
</dbReference>
<feature type="transmembrane region" description="Helical" evidence="6">
    <location>
        <begin position="6"/>
        <end position="28"/>
    </location>
</feature>
<dbReference type="GO" id="GO:0005886">
    <property type="term" value="C:plasma membrane"/>
    <property type="evidence" value="ECO:0007669"/>
    <property type="project" value="UniProtKB-SubCell"/>
</dbReference>
<evidence type="ECO:0000256" key="2">
    <source>
        <dbReference type="ARBA" id="ARBA00022475"/>
    </source>
</evidence>
<name>A0A4R8IS12_9GAMM</name>
<evidence type="ECO:0000313" key="9">
    <source>
        <dbReference type="Proteomes" id="UP000294914"/>
    </source>
</evidence>
<evidence type="ECO:0000256" key="4">
    <source>
        <dbReference type="ARBA" id="ARBA00022989"/>
    </source>
</evidence>
<dbReference type="InterPro" id="IPR032816">
    <property type="entry name" value="VTT_dom"/>
</dbReference>
<evidence type="ECO:0000313" key="8">
    <source>
        <dbReference type="EMBL" id="TDY03822.1"/>
    </source>
</evidence>
<sequence length="221" mass="23434">MKLSPVVARLLLLGAIVIALIGGYLILARSGAIAFLENGPALQAWLQQLGIIGPLAIIGLMTLAIVMSPIPSAPIALAAGAAYGHTEGTVYVLIGAELGAIIAFIIARLAGLAVVQHWLGPGIMQRLHGSQNMLMLIVFVSRLLPFISFDMVSYAAGVTPLRFWRFVVATFAGIIPASFLLAHFGAEMASGESERIGITLLLLGGVSLLVILLERFSRRRR</sequence>
<dbReference type="PANTHER" id="PTHR12677">
    <property type="entry name" value="GOLGI APPARATUS MEMBRANE PROTEIN TVP38-RELATED"/>
    <property type="match status" value="1"/>
</dbReference>
<evidence type="ECO:0000256" key="5">
    <source>
        <dbReference type="ARBA" id="ARBA00023136"/>
    </source>
</evidence>
<protein>
    <recommendedName>
        <fullName evidence="6">TVP38/TMEM64 family membrane protein</fullName>
    </recommendedName>
</protein>
<dbReference type="Pfam" id="PF09335">
    <property type="entry name" value="VTT_dom"/>
    <property type="match status" value="1"/>
</dbReference>
<keyword evidence="4 6" id="KW-1133">Transmembrane helix</keyword>
<keyword evidence="5 6" id="KW-0472">Membrane</keyword>
<feature type="transmembrane region" description="Helical" evidence="6">
    <location>
        <begin position="90"/>
        <end position="115"/>
    </location>
</feature>